<sequence length="77" mass="8092">MPLCSPALLLCLCARVVLVVLIVRAPCAIHLLCAASCNPLASATRCAGAMHKRCRDLACRSTHEHSSSSPRAHTASP</sequence>
<feature type="signal peptide" evidence="1">
    <location>
        <begin position="1"/>
        <end position="19"/>
    </location>
</feature>
<gene>
    <name evidence="2" type="ORF">E2562_012050</name>
</gene>
<evidence type="ECO:0000313" key="2">
    <source>
        <dbReference type="EMBL" id="KAF0906599.1"/>
    </source>
</evidence>
<dbReference type="AlphaFoldDB" id="A0A6G1D2D7"/>
<organism evidence="2 3">
    <name type="scientific">Oryza meyeriana var. granulata</name>
    <dbReference type="NCBI Taxonomy" id="110450"/>
    <lineage>
        <taxon>Eukaryota</taxon>
        <taxon>Viridiplantae</taxon>
        <taxon>Streptophyta</taxon>
        <taxon>Embryophyta</taxon>
        <taxon>Tracheophyta</taxon>
        <taxon>Spermatophyta</taxon>
        <taxon>Magnoliopsida</taxon>
        <taxon>Liliopsida</taxon>
        <taxon>Poales</taxon>
        <taxon>Poaceae</taxon>
        <taxon>BOP clade</taxon>
        <taxon>Oryzoideae</taxon>
        <taxon>Oryzeae</taxon>
        <taxon>Oryzinae</taxon>
        <taxon>Oryza</taxon>
        <taxon>Oryza meyeriana</taxon>
    </lineage>
</organism>
<evidence type="ECO:0008006" key="4">
    <source>
        <dbReference type="Google" id="ProtNLM"/>
    </source>
</evidence>
<feature type="chain" id="PRO_5026279556" description="Secreted protein" evidence="1">
    <location>
        <begin position="20"/>
        <end position="77"/>
    </location>
</feature>
<keyword evidence="1" id="KW-0732">Signal</keyword>
<reference evidence="2 3" key="1">
    <citation type="submission" date="2019-11" db="EMBL/GenBank/DDBJ databases">
        <title>Whole genome sequence of Oryza granulata.</title>
        <authorList>
            <person name="Li W."/>
        </authorList>
    </citation>
    <scope>NUCLEOTIDE SEQUENCE [LARGE SCALE GENOMIC DNA]</scope>
    <source>
        <strain evidence="3">cv. Menghai</strain>
        <tissue evidence="2">Leaf</tissue>
    </source>
</reference>
<keyword evidence="3" id="KW-1185">Reference proteome</keyword>
<dbReference type="Proteomes" id="UP000479710">
    <property type="component" value="Unassembled WGS sequence"/>
</dbReference>
<evidence type="ECO:0000256" key="1">
    <source>
        <dbReference type="SAM" id="SignalP"/>
    </source>
</evidence>
<protein>
    <recommendedName>
        <fullName evidence="4">Secreted protein</fullName>
    </recommendedName>
</protein>
<accession>A0A6G1D2D7</accession>
<name>A0A6G1D2D7_9ORYZ</name>
<evidence type="ECO:0000313" key="3">
    <source>
        <dbReference type="Proteomes" id="UP000479710"/>
    </source>
</evidence>
<dbReference type="EMBL" id="SPHZ02000007">
    <property type="protein sequence ID" value="KAF0906599.1"/>
    <property type="molecule type" value="Genomic_DNA"/>
</dbReference>
<comment type="caution">
    <text evidence="2">The sequence shown here is derived from an EMBL/GenBank/DDBJ whole genome shotgun (WGS) entry which is preliminary data.</text>
</comment>
<proteinExistence type="predicted"/>